<dbReference type="Pfam" id="PF22124">
    <property type="entry name" value="Glyco_hydro_95_cat"/>
    <property type="match status" value="1"/>
</dbReference>
<evidence type="ECO:0000313" key="5">
    <source>
        <dbReference type="Proteomes" id="UP000294814"/>
    </source>
</evidence>
<sequence length="774" mass="86814">MNKLKYILLLILVINQDCVFAQKSILPELPKSGDNLVLQAPIKTWDEAIPLGNGLMGGLLWGENNIIRLSLDRGDLWDERTNGEPEWWKKNTYQKGVDLIKQNKQDVVNNWWNQPYDGVTPTKLPAGRVEIQLPVSEIVKNFELNLSSAEGIARFNSNGIIKVFYSATDPVILLSVKGTIPSSINLLSTMDVFRKNRNGNSGPSSGGTMEKLGYPEAVKGKLNNAQWYIQEAAGGLKYCVYVQSKQIKDETLLAISITSTNDAKDFLSLGRDRCASALDKGYAFVLKSHKKWWEKFWIQSSVSVPDAAVQKQYNLVQYFYGAASRSDAPPMPLQGVWTADNGALPPWKGDYHNDLNTQMTYMAYQESGRFEEGLSYINYLWDRRKVFQDFAKDFYGTGGLACPGTMSYSGQPLGGWGQYSLSPTMSAWSAHLFYMHWMYTADENFLKEKAYPWSSGVGECMLGLLKPDEKGILKLPLSSSPEIFDDSPKAWLQPNSNYDLMCLKMLFLSLSEMATACNKTSEAKKWSDAAIALGDFHTKSDGTLLIDAVNELPESHRHLSNIMGLYPFNLITKEGGEKEDKIIKASLKNWQNKGTSEWCGYTFSWMSCMQARVGDAEEAVRNLDIFVKAFVLRNGFHVNGDQTKSGYSNFTYRPFTLEGNFLASQAVQEMLLQSWSSTPGKINTGIIRLFPATPKKWADVSFTDLRAEGGYKVSASRKNNKTIWFRIAANKAGIVRIKDDFQGEKPKWNTANVQKNGDVYEVKLNKGQALEASF</sequence>
<dbReference type="GO" id="GO:0004560">
    <property type="term" value="F:alpha-L-fucosidase activity"/>
    <property type="evidence" value="ECO:0007669"/>
    <property type="project" value="TreeGrafter"/>
</dbReference>
<dbReference type="OrthoDB" id="9802600at2"/>
<keyword evidence="5" id="KW-1185">Reference proteome</keyword>
<comment type="caution">
    <text evidence="4">The sequence shown here is derived from an EMBL/GenBank/DDBJ whole genome shotgun (WGS) entry which is preliminary data.</text>
</comment>
<evidence type="ECO:0000259" key="1">
    <source>
        <dbReference type="Pfam" id="PF14498"/>
    </source>
</evidence>
<dbReference type="AlphaFoldDB" id="A0A4R5F8P6"/>
<accession>A0A4R5F8P6</accession>
<dbReference type="PANTHER" id="PTHR31084">
    <property type="entry name" value="ALPHA-L-FUCOSIDASE 2"/>
    <property type="match status" value="1"/>
</dbReference>
<proteinExistence type="predicted"/>
<feature type="domain" description="Glycosyl hydrolase family 95 catalytic" evidence="3">
    <location>
        <begin position="310"/>
        <end position="671"/>
    </location>
</feature>
<dbReference type="InterPro" id="IPR008928">
    <property type="entry name" value="6-hairpin_glycosidase_sf"/>
</dbReference>
<gene>
    <name evidence="4" type="ORF">E0I26_06650</name>
</gene>
<dbReference type="SUPFAM" id="SSF48208">
    <property type="entry name" value="Six-hairpin glycosidases"/>
    <property type="match status" value="1"/>
</dbReference>
<dbReference type="GO" id="GO:0005975">
    <property type="term" value="P:carbohydrate metabolic process"/>
    <property type="evidence" value="ECO:0007669"/>
    <property type="project" value="InterPro"/>
</dbReference>
<dbReference type="Proteomes" id="UP000294814">
    <property type="component" value="Unassembled WGS sequence"/>
</dbReference>
<dbReference type="Pfam" id="PF14498">
    <property type="entry name" value="Glyco_hyd_65N_2"/>
    <property type="match status" value="1"/>
</dbReference>
<evidence type="ECO:0000313" key="4">
    <source>
        <dbReference type="EMBL" id="TDE44813.1"/>
    </source>
</evidence>
<reference evidence="4 5" key="1">
    <citation type="submission" date="2019-03" db="EMBL/GenBank/DDBJ databases">
        <title>Novel species of Flavobacterium.</title>
        <authorList>
            <person name="Liu Q."/>
            <person name="Xin Y.-H."/>
        </authorList>
    </citation>
    <scope>NUCLEOTIDE SEQUENCE [LARGE SCALE GENOMIC DNA]</scope>
    <source>
        <strain evidence="4 5">LB3P52</strain>
    </source>
</reference>
<dbReference type="Gene3D" id="1.50.10.10">
    <property type="match status" value="1"/>
</dbReference>
<dbReference type="EMBL" id="SMLG01000004">
    <property type="protein sequence ID" value="TDE44813.1"/>
    <property type="molecule type" value="Genomic_DNA"/>
</dbReference>
<dbReference type="PANTHER" id="PTHR31084:SF0">
    <property type="entry name" value="ALPHA-L-FUCOSIDASE 2"/>
    <property type="match status" value="1"/>
</dbReference>
<feature type="domain" description="Alpha fucosidase A-like C-terminal" evidence="2">
    <location>
        <begin position="684"/>
        <end position="760"/>
    </location>
</feature>
<dbReference type="InterPro" id="IPR049053">
    <property type="entry name" value="AFCA-like_C"/>
</dbReference>
<name>A0A4R5F8P6_9FLAO</name>
<feature type="domain" description="Glycosyl hydrolase family 95 N-terminal" evidence="1">
    <location>
        <begin position="36"/>
        <end position="193"/>
    </location>
</feature>
<dbReference type="InterPro" id="IPR012341">
    <property type="entry name" value="6hp_glycosidase-like_sf"/>
</dbReference>
<dbReference type="Pfam" id="PF21307">
    <property type="entry name" value="Glyco_hydro_95_C"/>
    <property type="match status" value="1"/>
</dbReference>
<evidence type="ECO:0000259" key="3">
    <source>
        <dbReference type="Pfam" id="PF22124"/>
    </source>
</evidence>
<dbReference type="InterPro" id="IPR054363">
    <property type="entry name" value="GH95_cat"/>
</dbReference>
<dbReference type="RefSeq" id="WP_131915710.1">
    <property type="nucleotide sequence ID" value="NZ_SMLG01000004.1"/>
</dbReference>
<dbReference type="InterPro" id="IPR027414">
    <property type="entry name" value="GH95_N_dom"/>
</dbReference>
<organism evidence="4 5">
    <name type="scientific">Flavobacterium rhamnosiphilum</name>
    <dbReference type="NCBI Taxonomy" id="2541724"/>
    <lineage>
        <taxon>Bacteria</taxon>
        <taxon>Pseudomonadati</taxon>
        <taxon>Bacteroidota</taxon>
        <taxon>Flavobacteriia</taxon>
        <taxon>Flavobacteriales</taxon>
        <taxon>Flavobacteriaceae</taxon>
        <taxon>Flavobacterium</taxon>
    </lineage>
</organism>
<evidence type="ECO:0000259" key="2">
    <source>
        <dbReference type="Pfam" id="PF21307"/>
    </source>
</evidence>
<protein>
    <submittedName>
        <fullName evidence="4">Uncharacterized protein</fullName>
    </submittedName>
</protein>